<dbReference type="PANTHER" id="PTHR30531:SF12">
    <property type="entry name" value="FLAGELLAR BIOSYNTHETIC PROTEIN FLHB"/>
    <property type="match status" value="1"/>
</dbReference>
<dbReference type="SUPFAM" id="SSF160544">
    <property type="entry name" value="EscU C-terminal domain-like"/>
    <property type="match status" value="1"/>
</dbReference>
<dbReference type="PRINTS" id="PR00950">
    <property type="entry name" value="TYPE3IMSPROT"/>
</dbReference>
<dbReference type="AlphaFoldDB" id="A0A410QCN6"/>
<evidence type="ECO:0000256" key="6">
    <source>
        <dbReference type="ARBA" id="ARBA00022692"/>
    </source>
</evidence>
<dbReference type="FunFam" id="3.40.1690.10:FF:000001">
    <property type="entry name" value="Flagellar biosynthetic protein FlhB"/>
    <property type="match status" value="1"/>
</dbReference>
<organism evidence="13 14">
    <name type="scientific">Acidilutibacter cellobiosedens</name>
    <dbReference type="NCBI Taxonomy" id="2507161"/>
    <lineage>
        <taxon>Bacteria</taxon>
        <taxon>Bacillati</taxon>
        <taxon>Bacillota</taxon>
        <taxon>Tissierellia</taxon>
        <taxon>Tissierellales</taxon>
        <taxon>Acidilutibacteraceae</taxon>
        <taxon>Acidilutibacter</taxon>
    </lineage>
</organism>
<keyword evidence="13" id="KW-0282">Flagellum</keyword>
<feature type="transmembrane region" description="Helical" evidence="12">
    <location>
        <begin position="157"/>
        <end position="175"/>
    </location>
</feature>
<dbReference type="KEGG" id="spoa:EQM13_08515"/>
<dbReference type="Gene3D" id="3.40.1690.10">
    <property type="entry name" value="secretion proteins EscU"/>
    <property type="match status" value="1"/>
</dbReference>
<dbReference type="Proteomes" id="UP000287969">
    <property type="component" value="Chromosome"/>
</dbReference>
<evidence type="ECO:0000256" key="9">
    <source>
        <dbReference type="ARBA" id="ARBA00022989"/>
    </source>
</evidence>
<keyword evidence="8 12" id="KW-0653">Protein transport</keyword>
<sequence length="365" mass="41753">MRSRIFSIDLQLFAEGEKTEKATPKKRRDTREEGQVLQSREVTSAFILLLCFIGFKIFGGRIFSNYLEFLEEVFSLISNPTDIFLESNFKVGFLKVIVEFLGAILPIGLISLLSGLLINYAQIGFLFTTKPLKIKLSRINPIEGFKRLFSKRAIMELLKSIIKVVIIGYVAYNFISNNLNTIINLPGLEMIPAIKSMSSIILDFAMKIAGVLIALAFVDYFYQWREYEKNLMMSKEEIKEEYKQTEGNPQTKSKIRETQRRLARSRMMQEVPKADVIITNPTHLSVALKYDAEKYSAPYLIAKGADNIAFNIRKIGKENDIPIVENKILARTIYENVEIGETIPDDLYEAVAEVLAYVYSLKDKY</sequence>
<evidence type="ECO:0000313" key="13">
    <source>
        <dbReference type="EMBL" id="QAT61624.1"/>
    </source>
</evidence>
<feature type="transmembrane region" description="Helical" evidence="12">
    <location>
        <begin position="200"/>
        <end position="222"/>
    </location>
</feature>
<keyword evidence="14" id="KW-1185">Reference proteome</keyword>
<protein>
    <recommendedName>
        <fullName evidence="3 12">Flagellar biosynthetic protein FlhB</fullName>
    </recommendedName>
</protein>
<keyword evidence="7 12" id="KW-1005">Bacterial flagellum biogenesis</keyword>
<dbReference type="GO" id="GO:0044780">
    <property type="term" value="P:bacterial-type flagellum assembly"/>
    <property type="evidence" value="ECO:0007669"/>
    <property type="project" value="InterPro"/>
</dbReference>
<keyword evidence="5 12" id="KW-1003">Cell membrane</keyword>
<dbReference type="OrthoDB" id="9807950at2"/>
<dbReference type="RefSeq" id="WP_128752448.1">
    <property type="nucleotide sequence ID" value="NZ_CP035282.1"/>
</dbReference>
<comment type="function">
    <text evidence="12">Required for formation of the rod structure in the basal body of the flagellar apparatus. Together with FliI and FliH, may constitute the export apparatus of flagellin.</text>
</comment>
<evidence type="ECO:0000256" key="10">
    <source>
        <dbReference type="ARBA" id="ARBA00023136"/>
    </source>
</evidence>
<dbReference type="NCBIfam" id="TIGR00328">
    <property type="entry name" value="flhB"/>
    <property type="match status" value="1"/>
</dbReference>
<evidence type="ECO:0000256" key="5">
    <source>
        <dbReference type="ARBA" id="ARBA00022475"/>
    </source>
</evidence>
<accession>A0A410QCN6</accession>
<keyword evidence="13" id="KW-0969">Cilium</keyword>
<gene>
    <name evidence="12 13" type="primary">flhB</name>
    <name evidence="13" type="ORF">EQM13_08515</name>
</gene>
<evidence type="ECO:0000256" key="7">
    <source>
        <dbReference type="ARBA" id="ARBA00022795"/>
    </source>
</evidence>
<evidence type="ECO:0000256" key="12">
    <source>
        <dbReference type="RuleBase" id="RU364091"/>
    </source>
</evidence>
<dbReference type="Pfam" id="PF01312">
    <property type="entry name" value="Bac_export_2"/>
    <property type="match status" value="1"/>
</dbReference>
<dbReference type="InterPro" id="IPR006136">
    <property type="entry name" value="FlhB"/>
</dbReference>
<dbReference type="InterPro" id="IPR006135">
    <property type="entry name" value="T3SS_substrate_exporter"/>
</dbReference>
<dbReference type="GO" id="GO:0005886">
    <property type="term" value="C:plasma membrane"/>
    <property type="evidence" value="ECO:0007669"/>
    <property type="project" value="UniProtKB-SubCell"/>
</dbReference>
<evidence type="ECO:0000313" key="14">
    <source>
        <dbReference type="Proteomes" id="UP000287969"/>
    </source>
</evidence>
<keyword evidence="13" id="KW-0966">Cell projection</keyword>
<keyword evidence="4 12" id="KW-0813">Transport</keyword>
<reference evidence="14" key="1">
    <citation type="submission" date="2019-01" db="EMBL/GenBank/DDBJ databases">
        <title>Draft genomes of a novel of Sporanaerobacter strains.</title>
        <authorList>
            <person name="Ma S."/>
        </authorList>
    </citation>
    <scope>NUCLEOTIDE SEQUENCE [LARGE SCALE GENOMIC DNA]</scope>
    <source>
        <strain evidence="14">NJN-17</strain>
    </source>
</reference>
<keyword evidence="6 12" id="KW-0812">Transmembrane</keyword>
<evidence type="ECO:0000256" key="3">
    <source>
        <dbReference type="ARBA" id="ARBA00021622"/>
    </source>
</evidence>
<feature type="transmembrane region" description="Helical" evidence="12">
    <location>
        <begin position="103"/>
        <end position="128"/>
    </location>
</feature>
<evidence type="ECO:0000256" key="8">
    <source>
        <dbReference type="ARBA" id="ARBA00022927"/>
    </source>
</evidence>
<feature type="transmembrane region" description="Helical" evidence="12">
    <location>
        <begin position="45"/>
        <end position="63"/>
    </location>
</feature>
<dbReference type="Gene3D" id="6.10.250.2080">
    <property type="match status" value="1"/>
</dbReference>
<dbReference type="InterPro" id="IPR029025">
    <property type="entry name" value="T3SS_substrate_exporter_C"/>
</dbReference>
<keyword evidence="9 12" id="KW-1133">Transmembrane helix</keyword>
<evidence type="ECO:0000256" key="2">
    <source>
        <dbReference type="ARBA" id="ARBA00010690"/>
    </source>
</evidence>
<keyword evidence="11 12" id="KW-1006">Bacterial flagellum protein export</keyword>
<evidence type="ECO:0000256" key="1">
    <source>
        <dbReference type="ARBA" id="ARBA00004651"/>
    </source>
</evidence>
<dbReference type="PANTHER" id="PTHR30531">
    <property type="entry name" value="FLAGELLAR BIOSYNTHETIC PROTEIN FLHB"/>
    <property type="match status" value="1"/>
</dbReference>
<name>A0A410QCN6_9FIRM</name>
<comment type="subcellular location">
    <subcellularLocation>
        <location evidence="1">Cell membrane</location>
        <topology evidence="1">Multi-pass membrane protein</topology>
    </subcellularLocation>
</comment>
<dbReference type="EMBL" id="CP035282">
    <property type="protein sequence ID" value="QAT61624.1"/>
    <property type="molecule type" value="Genomic_DNA"/>
</dbReference>
<proteinExistence type="inferred from homology"/>
<comment type="similarity">
    <text evidence="2 12">Belongs to the type III secretion exporter family.</text>
</comment>
<evidence type="ECO:0000256" key="4">
    <source>
        <dbReference type="ARBA" id="ARBA00022448"/>
    </source>
</evidence>
<dbReference type="GO" id="GO:0009306">
    <property type="term" value="P:protein secretion"/>
    <property type="evidence" value="ECO:0007669"/>
    <property type="project" value="InterPro"/>
</dbReference>
<evidence type="ECO:0000256" key="11">
    <source>
        <dbReference type="ARBA" id="ARBA00023225"/>
    </source>
</evidence>
<keyword evidence="10 12" id="KW-0472">Membrane</keyword>